<dbReference type="GO" id="GO:0016747">
    <property type="term" value="F:acyltransferase activity, transferring groups other than amino-acyl groups"/>
    <property type="evidence" value="ECO:0007669"/>
    <property type="project" value="InterPro"/>
</dbReference>
<dbReference type="EMBL" id="QSFV01000054">
    <property type="protein sequence ID" value="RHA76053.1"/>
    <property type="molecule type" value="Genomic_DNA"/>
</dbReference>
<dbReference type="RefSeq" id="WP_117901203.1">
    <property type="nucleotide sequence ID" value="NZ_CATWJF010000013.1"/>
</dbReference>
<evidence type="ECO:0000313" key="6">
    <source>
        <dbReference type="Proteomes" id="UP000284598"/>
    </source>
</evidence>
<sequence length="146" mass="16269">MAKKGKTMYLKDNELDVKTYLELRTAVSWRSLTKEQAAAAIKGSLLTVVAYDGDKPIGMGRIVGDGAVICYIQDLIVIPEYQGQGIGQMIIESLINYVEEIQLPGTRIMLDLMCAVGRENFYKKFGFIARPTDKLGPGMIKYIDKQ</sequence>
<accession>A0A413R934</accession>
<dbReference type="AlphaFoldDB" id="A0A413R934"/>
<dbReference type="Proteomes" id="UP000284779">
    <property type="component" value="Unassembled WGS sequence"/>
</dbReference>
<feature type="domain" description="N-acetyltransferase" evidence="1">
    <location>
        <begin position="7"/>
        <end position="144"/>
    </location>
</feature>
<gene>
    <name evidence="5" type="ORF">DW652_10235</name>
    <name evidence="4" type="ORF">DW918_10815</name>
    <name evidence="3" type="ORF">DW929_11875</name>
    <name evidence="2" type="ORF">DW944_06100</name>
</gene>
<evidence type="ECO:0000259" key="1">
    <source>
        <dbReference type="PROSITE" id="PS51186"/>
    </source>
</evidence>
<evidence type="ECO:0000313" key="4">
    <source>
        <dbReference type="EMBL" id="RHA76053.1"/>
    </source>
</evidence>
<name>A0A413R934_9FIRM</name>
<evidence type="ECO:0000313" key="5">
    <source>
        <dbReference type="EMBL" id="RHF87822.1"/>
    </source>
</evidence>
<dbReference type="Proteomes" id="UP000284598">
    <property type="component" value="Unassembled WGS sequence"/>
</dbReference>
<dbReference type="EMBL" id="QSFD01000005">
    <property type="protein sequence ID" value="RHA18767.1"/>
    <property type="molecule type" value="Genomic_DNA"/>
</dbReference>
<keyword evidence="7" id="KW-1185">Reference proteome</keyword>
<dbReference type="InterPro" id="IPR000182">
    <property type="entry name" value="GNAT_dom"/>
</dbReference>
<protein>
    <submittedName>
        <fullName evidence="2">N-acetyltransferase</fullName>
    </submittedName>
</protein>
<dbReference type="InterPro" id="IPR016181">
    <property type="entry name" value="Acyl_CoA_acyltransferase"/>
</dbReference>
<dbReference type="CDD" id="cd04301">
    <property type="entry name" value="NAT_SF"/>
    <property type="match status" value="1"/>
</dbReference>
<reference evidence="6 7" key="1">
    <citation type="submission" date="2018-08" db="EMBL/GenBank/DDBJ databases">
        <title>A genome reference for cultivated species of the human gut microbiota.</title>
        <authorList>
            <person name="Zou Y."/>
            <person name="Xue W."/>
            <person name="Luo G."/>
        </authorList>
    </citation>
    <scope>NUCLEOTIDE SEQUENCE [LARGE SCALE GENOMIC DNA]</scope>
    <source>
        <strain evidence="5 9">AM23-22</strain>
        <strain evidence="4 8">AM42-30</strain>
        <strain evidence="3 6">AM43-2</strain>
        <strain evidence="2 7">AM44-11BH</strain>
    </source>
</reference>
<evidence type="ECO:0000313" key="8">
    <source>
        <dbReference type="Proteomes" id="UP000285740"/>
    </source>
</evidence>
<dbReference type="Proteomes" id="UP000286186">
    <property type="component" value="Unassembled WGS sequence"/>
</dbReference>
<keyword evidence="2" id="KW-0808">Transferase</keyword>
<dbReference type="Gene3D" id="3.40.630.30">
    <property type="match status" value="1"/>
</dbReference>
<dbReference type="EMBL" id="QSFO01000020">
    <property type="protein sequence ID" value="RHA52034.1"/>
    <property type="molecule type" value="Genomic_DNA"/>
</dbReference>
<dbReference type="PROSITE" id="PS51186">
    <property type="entry name" value="GNAT"/>
    <property type="match status" value="1"/>
</dbReference>
<evidence type="ECO:0000313" key="9">
    <source>
        <dbReference type="Proteomes" id="UP000286186"/>
    </source>
</evidence>
<proteinExistence type="predicted"/>
<evidence type="ECO:0000313" key="7">
    <source>
        <dbReference type="Proteomes" id="UP000284779"/>
    </source>
</evidence>
<evidence type="ECO:0000313" key="3">
    <source>
        <dbReference type="EMBL" id="RHA52034.1"/>
    </source>
</evidence>
<evidence type="ECO:0000313" key="2">
    <source>
        <dbReference type="EMBL" id="RHA18767.1"/>
    </source>
</evidence>
<dbReference type="Pfam" id="PF13508">
    <property type="entry name" value="Acetyltransf_7"/>
    <property type="match status" value="1"/>
</dbReference>
<dbReference type="SUPFAM" id="SSF55729">
    <property type="entry name" value="Acyl-CoA N-acyltransferases (Nat)"/>
    <property type="match status" value="1"/>
</dbReference>
<dbReference type="EMBL" id="QRHR01000011">
    <property type="protein sequence ID" value="RHF87822.1"/>
    <property type="molecule type" value="Genomic_DNA"/>
</dbReference>
<dbReference type="InterPro" id="IPR053144">
    <property type="entry name" value="Acetyltransferase_Butenolide"/>
</dbReference>
<dbReference type="PANTHER" id="PTHR43233">
    <property type="entry name" value="FAMILY N-ACETYLTRANSFERASE, PUTATIVE (AFU_ORTHOLOGUE AFUA_6G03350)-RELATED"/>
    <property type="match status" value="1"/>
</dbReference>
<comment type="caution">
    <text evidence="2">The sequence shown here is derived from an EMBL/GenBank/DDBJ whole genome shotgun (WGS) entry which is preliminary data.</text>
</comment>
<organism evidence="2 7">
    <name type="scientific">Eubacterium ventriosum</name>
    <dbReference type="NCBI Taxonomy" id="39496"/>
    <lineage>
        <taxon>Bacteria</taxon>
        <taxon>Bacillati</taxon>
        <taxon>Bacillota</taxon>
        <taxon>Clostridia</taxon>
        <taxon>Eubacteriales</taxon>
        <taxon>Eubacteriaceae</taxon>
        <taxon>Eubacterium</taxon>
    </lineage>
</organism>
<dbReference type="Proteomes" id="UP000285740">
    <property type="component" value="Unassembled WGS sequence"/>
</dbReference>
<dbReference type="PANTHER" id="PTHR43233:SF1">
    <property type="entry name" value="FAMILY N-ACETYLTRANSFERASE, PUTATIVE (AFU_ORTHOLOGUE AFUA_6G03350)-RELATED"/>
    <property type="match status" value="1"/>
</dbReference>